<dbReference type="AlphaFoldDB" id="A0A7X5UWQ7"/>
<feature type="coiled-coil region" evidence="1">
    <location>
        <begin position="46"/>
        <end position="115"/>
    </location>
</feature>
<proteinExistence type="predicted"/>
<keyword evidence="3" id="KW-0732">Signal</keyword>
<dbReference type="Proteomes" id="UP000564677">
    <property type="component" value="Unassembled WGS sequence"/>
</dbReference>
<reference evidence="4 5" key="1">
    <citation type="submission" date="2020-03" db="EMBL/GenBank/DDBJ databases">
        <title>Genomic Encyclopedia of Type Strains, Phase IV (KMG-IV): sequencing the most valuable type-strain genomes for metagenomic binning, comparative biology and taxonomic classification.</title>
        <authorList>
            <person name="Goeker M."/>
        </authorList>
    </citation>
    <scope>NUCLEOTIDE SEQUENCE [LARGE SCALE GENOMIC DNA]</scope>
    <source>
        <strain evidence="4 5">DSM 4733</strain>
    </source>
</reference>
<gene>
    <name evidence="4" type="ORF">FHR20_000023</name>
</gene>
<dbReference type="NCBIfam" id="NF010448">
    <property type="entry name" value="PRK13874.1"/>
    <property type="match status" value="1"/>
</dbReference>
<comment type="caution">
    <text evidence="4">The sequence shown here is derived from an EMBL/GenBank/DDBJ whole genome shotgun (WGS) entry which is preliminary data.</text>
</comment>
<evidence type="ECO:0000313" key="4">
    <source>
        <dbReference type="EMBL" id="NIJ63092.1"/>
    </source>
</evidence>
<protein>
    <submittedName>
        <fullName evidence="4">P-type conjugative transfer protein TrbJ</fullName>
    </submittedName>
</protein>
<accession>A0A7X5UWQ7</accession>
<dbReference type="InterPro" id="IPR014147">
    <property type="entry name" value="T4SS_TrbJ"/>
</dbReference>
<evidence type="ECO:0000256" key="3">
    <source>
        <dbReference type="SAM" id="SignalP"/>
    </source>
</evidence>
<name>A0A7X5UWQ7_9SPHN</name>
<dbReference type="RefSeq" id="WP_167297679.1">
    <property type="nucleotide sequence ID" value="NZ_JAASQV010000001.1"/>
</dbReference>
<evidence type="ECO:0000256" key="1">
    <source>
        <dbReference type="SAM" id="Coils"/>
    </source>
</evidence>
<feature type="signal peptide" evidence="3">
    <location>
        <begin position="1"/>
        <end position="32"/>
    </location>
</feature>
<sequence>MPILTRKNLIATALGLGALGSLTMGFVNSAHAQITVFDPSNYSQTVLTAARTLQQVNNQIQSLQNEAQMLLRLDRNLKRIAFPQLQALLDRLDGIDRLMKQAQSVDFEVDQLEARLKELYPRSFDPGSTRDQRLQAARARYDASTDALRRTMTIQSGIVQQAREDAEALAEIAARSQGAEGALAIGQATNQLLALTAKQGMALQQMMAAQFRADALEKQRQLTESEASRAATRRFLGTGTAYTPRQ</sequence>
<organism evidence="4 5">
    <name type="scientific">Sphingomonas leidyi</name>
    <dbReference type="NCBI Taxonomy" id="68569"/>
    <lineage>
        <taxon>Bacteria</taxon>
        <taxon>Pseudomonadati</taxon>
        <taxon>Pseudomonadota</taxon>
        <taxon>Alphaproteobacteria</taxon>
        <taxon>Sphingomonadales</taxon>
        <taxon>Sphingomonadaceae</taxon>
        <taxon>Sphingomonas</taxon>
    </lineage>
</organism>
<feature type="region of interest" description="Disordered" evidence="2">
    <location>
        <begin position="224"/>
        <end position="246"/>
    </location>
</feature>
<dbReference type="NCBIfam" id="TIGR02780">
    <property type="entry name" value="TrbJ_Ti"/>
    <property type="match status" value="1"/>
</dbReference>
<feature type="chain" id="PRO_5030949673" evidence="3">
    <location>
        <begin position="33"/>
        <end position="246"/>
    </location>
</feature>
<evidence type="ECO:0000313" key="5">
    <source>
        <dbReference type="Proteomes" id="UP000564677"/>
    </source>
</evidence>
<evidence type="ECO:0000256" key="2">
    <source>
        <dbReference type="SAM" id="MobiDB-lite"/>
    </source>
</evidence>
<keyword evidence="5" id="KW-1185">Reference proteome</keyword>
<dbReference type="EMBL" id="JAASQV010000001">
    <property type="protein sequence ID" value="NIJ63092.1"/>
    <property type="molecule type" value="Genomic_DNA"/>
</dbReference>
<keyword evidence="1" id="KW-0175">Coiled coil</keyword>